<dbReference type="EMBL" id="FTNC01000002">
    <property type="protein sequence ID" value="SIQ24223.1"/>
    <property type="molecule type" value="Genomic_DNA"/>
</dbReference>
<evidence type="ECO:0000313" key="7">
    <source>
        <dbReference type="EMBL" id="SIQ24223.1"/>
    </source>
</evidence>
<dbReference type="Pfam" id="PF12911">
    <property type="entry name" value="OppC_N"/>
    <property type="match status" value="1"/>
</dbReference>
<evidence type="ECO:0000256" key="2">
    <source>
        <dbReference type="ARBA" id="ARBA00022692"/>
    </source>
</evidence>
<evidence type="ECO:0000256" key="3">
    <source>
        <dbReference type="ARBA" id="ARBA00022989"/>
    </source>
</evidence>
<dbReference type="CDD" id="cd06261">
    <property type="entry name" value="TM_PBP2"/>
    <property type="match status" value="1"/>
</dbReference>
<evidence type="ECO:0000313" key="8">
    <source>
        <dbReference type="Proteomes" id="UP000185669"/>
    </source>
</evidence>
<dbReference type="GO" id="GO:0005886">
    <property type="term" value="C:plasma membrane"/>
    <property type="evidence" value="ECO:0007669"/>
    <property type="project" value="UniProtKB-SubCell"/>
</dbReference>
<feature type="transmembrane region" description="Helical" evidence="5">
    <location>
        <begin position="339"/>
        <end position="361"/>
    </location>
</feature>
<keyword evidence="2 5" id="KW-0812">Transmembrane</keyword>
<dbReference type="OrthoDB" id="9797852at2"/>
<dbReference type="AlphaFoldDB" id="A0A1N6R5W7"/>
<gene>
    <name evidence="7" type="ORF">SAMN05421834_102164</name>
</gene>
<dbReference type="PANTHER" id="PTHR43839">
    <property type="entry name" value="OPPC IN A BINDING PROTEIN-DEPENDENT TRANSPORT SYSTEM"/>
    <property type="match status" value="1"/>
</dbReference>
<protein>
    <submittedName>
        <fullName evidence="7">Peptide/nickel transport system permease protein</fullName>
    </submittedName>
</protein>
<keyword evidence="3 5" id="KW-1133">Transmembrane helix</keyword>
<keyword evidence="4 5" id="KW-0472">Membrane</keyword>
<dbReference type="STRING" id="56779.SAMN05421834_102164"/>
<dbReference type="InterPro" id="IPR025966">
    <property type="entry name" value="OppC_N"/>
</dbReference>
<organism evidence="7 8">
    <name type="scientific">Halanaerobium kushneri</name>
    <dbReference type="NCBI Taxonomy" id="56779"/>
    <lineage>
        <taxon>Bacteria</taxon>
        <taxon>Bacillati</taxon>
        <taxon>Bacillota</taxon>
        <taxon>Clostridia</taxon>
        <taxon>Halanaerobiales</taxon>
        <taxon>Halanaerobiaceae</taxon>
        <taxon>Halanaerobium</taxon>
    </lineage>
</organism>
<evidence type="ECO:0000256" key="4">
    <source>
        <dbReference type="ARBA" id="ARBA00023136"/>
    </source>
</evidence>
<comment type="subcellular location">
    <subcellularLocation>
        <location evidence="5">Cell membrane</location>
        <topology evidence="5">Multi-pass membrane protein</topology>
    </subcellularLocation>
    <subcellularLocation>
        <location evidence="1">Membrane</location>
        <topology evidence="1">Multi-pass membrane protein</topology>
    </subcellularLocation>
</comment>
<dbReference type="PROSITE" id="PS50928">
    <property type="entry name" value="ABC_TM1"/>
    <property type="match status" value="1"/>
</dbReference>
<dbReference type="PANTHER" id="PTHR43839:SF3">
    <property type="entry name" value="OLIGOPEPTIDE ABC TRANSPORTER, PERMEASE PROTEIN"/>
    <property type="match status" value="1"/>
</dbReference>
<comment type="similarity">
    <text evidence="5">Belongs to the binding-protein-dependent transport system permease family.</text>
</comment>
<feature type="transmembrane region" description="Helical" evidence="5">
    <location>
        <begin position="235"/>
        <end position="254"/>
    </location>
</feature>
<reference evidence="8" key="1">
    <citation type="submission" date="2017-01" db="EMBL/GenBank/DDBJ databases">
        <authorList>
            <person name="Varghese N."/>
            <person name="Submissions S."/>
        </authorList>
    </citation>
    <scope>NUCLEOTIDE SEQUENCE [LARGE SCALE GENOMIC DNA]</scope>
    <source>
        <strain evidence="8">ATCC 700103</strain>
    </source>
</reference>
<evidence type="ECO:0000259" key="6">
    <source>
        <dbReference type="PROSITE" id="PS50928"/>
    </source>
</evidence>
<evidence type="ECO:0000256" key="5">
    <source>
        <dbReference type="RuleBase" id="RU363032"/>
    </source>
</evidence>
<dbReference type="SUPFAM" id="SSF161098">
    <property type="entry name" value="MetI-like"/>
    <property type="match status" value="1"/>
</dbReference>
<proteinExistence type="inferred from homology"/>
<dbReference type="InterPro" id="IPR000515">
    <property type="entry name" value="MetI-like"/>
</dbReference>
<dbReference type="Pfam" id="PF00528">
    <property type="entry name" value="BPD_transp_1"/>
    <property type="match status" value="1"/>
</dbReference>
<keyword evidence="5" id="KW-0813">Transport</keyword>
<keyword evidence="8" id="KW-1185">Reference proteome</keyword>
<dbReference type="RefSeq" id="WP_076543834.1">
    <property type="nucleotide sequence ID" value="NZ_FTNC01000002.1"/>
</dbReference>
<dbReference type="Proteomes" id="UP000185669">
    <property type="component" value="Unassembled WGS sequence"/>
</dbReference>
<evidence type="ECO:0000256" key="1">
    <source>
        <dbReference type="ARBA" id="ARBA00004141"/>
    </source>
</evidence>
<name>A0A1N6R5W7_9FIRM</name>
<feature type="domain" description="ABC transmembrane type-1" evidence="6">
    <location>
        <begin position="166"/>
        <end position="362"/>
    </location>
</feature>
<dbReference type="GO" id="GO:0055085">
    <property type="term" value="P:transmembrane transport"/>
    <property type="evidence" value="ECO:0007669"/>
    <property type="project" value="InterPro"/>
</dbReference>
<sequence>MKTETNQSEKNINEIDESPEILSRNQLMWRKFKRNKLGVAGGIVVLLFYLMVIFGGFLSPYTLDHKDYSNITAPPRRIRIIDQDGLSAPFVYGYKASMDPETLQRNYEIDKNSKYYIDFLHRGDEYNFLGLFKTDLHLFGVNEGQMYLLGTDETGSDLLTKIILGGRISLSISLLGPLISLIIGAILGTVSGYVGGVVDGVIQRIIEFFKSFPRIPLWLTLAAALPANWSSLRVYIGIVVILAFLGWTGLARMVRGKIMSLREEDFVSAAIASGSTGWWIVRKHLIPNAMSQLIVSATLSIPSMILAEASLSFLGLGIRAPMTSWGVLLQEAQNVRTIALHPWLFTPALFIIVAILGFNFLGDGLRDAADPFSN</sequence>
<feature type="transmembrane region" description="Helical" evidence="5">
    <location>
        <begin position="168"/>
        <end position="190"/>
    </location>
</feature>
<dbReference type="Gene3D" id="1.10.3720.10">
    <property type="entry name" value="MetI-like"/>
    <property type="match status" value="1"/>
</dbReference>
<feature type="transmembrane region" description="Helical" evidence="5">
    <location>
        <begin position="37"/>
        <end position="58"/>
    </location>
</feature>
<feature type="transmembrane region" description="Helical" evidence="5">
    <location>
        <begin position="293"/>
        <end position="318"/>
    </location>
</feature>
<accession>A0A1N6R5W7</accession>
<dbReference type="InterPro" id="IPR035906">
    <property type="entry name" value="MetI-like_sf"/>
</dbReference>